<reference evidence="1 2" key="1">
    <citation type="submission" date="2024-06" db="EMBL/GenBank/DDBJ databases">
        <title>The Natural Products Discovery Center: Release of the First 8490 Sequenced Strains for Exploring Actinobacteria Biosynthetic Diversity.</title>
        <authorList>
            <person name="Kalkreuter E."/>
            <person name="Kautsar S.A."/>
            <person name="Yang D."/>
            <person name="Bader C.D."/>
            <person name="Teijaro C.N."/>
            <person name="Fluegel L."/>
            <person name="Davis C.M."/>
            <person name="Simpson J.R."/>
            <person name="Lauterbach L."/>
            <person name="Steele A.D."/>
            <person name="Gui C."/>
            <person name="Meng S."/>
            <person name="Li G."/>
            <person name="Viehrig K."/>
            <person name="Ye F."/>
            <person name="Su P."/>
            <person name="Kiefer A.F."/>
            <person name="Nichols A."/>
            <person name="Cepeda A.J."/>
            <person name="Yan W."/>
            <person name="Fan B."/>
            <person name="Jiang Y."/>
            <person name="Adhikari A."/>
            <person name="Zheng C.-J."/>
            <person name="Schuster L."/>
            <person name="Cowan T.M."/>
            <person name="Smanski M.J."/>
            <person name="Chevrette M.G."/>
            <person name="De Carvalho L.P.S."/>
            <person name="Shen B."/>
        </authorList>
    </citation>
    <scope>NUCLEOTIDE SEQUENCE [LARGE SCALE GENOMIC DNA]</scope>
    <source>
        <strain evidence="1 2">NPDC050403</strain>
    </source>
</reference>
<gene>
    <name evidence="1" type="ORF">AB0I48_23945</name>
</gene>
<accession>A0ABV3FYW3</accession>
<evidence type="ECO:0000313" key="1">
    <source>
        <dbReference type="EMBL" id="MEV0710621.1"/>
    </source>
</evidence>
<evidence type="ECO:0008006" key="3">
    <source>
        <dbReference type="Google" id="ProtNLM"/>
    </source>
</evidence>
<proteinExistence type="predicted"/>
<organism evidence="1 2">
    <name type="scientific">Nocardia aurea</name>
    <dbReference type="NCBI Taxonomy" id="2144174"/>
    <lineage>
        <taxon>Bacteria</taxon>
        <taxon>Bacillati</taxon>
        <taxon>Actinomycetota</taxon>
        <taxon>Actinomycetes</taxon>
        <taxon>Mycobacteriales</taxon>
        <taxon>Nocardiaceae</taxon>
        <taxon>Nocardia</taxon>
    </lineage>
</organism>
<dbReference type="EMBL" id="JBFAKC010000011">
    <property type="protein sequence ID" value="MEV0710621.1"/>
    <property type="molecule type" value="Genomic_DNA"/>
</dbReference>
<dbReference type="RefSeq" id="WP_157978895.1">
    <property type="nucleotide sequence ID" value="NZ_JBEXKW010000069.1"/>
</dbReference>
<name>A0ABV3FYW3_9NOCA</name>
<comment type="caution">
    <text evidence="1">The sequence shown here is derived from an EMBL/GenBank/DDBJ whole genome shotgun (WGS) entry which is preliminary data.</text>
</comment>
<evidence type="ECO:0000313" key="2">
    <source>
        <dbReference type="Proteomes" id="UP001551695"/>
    </source>
</evidence>
<keyword evidence="2" id="KW-1185">Reference proteome</keyword>
<dbReference type="Proteomes" id="UP001551695">
    <property type="component" value="Unassembled WGS sequence"/>
</dbReference>
<protein>
    <recommendedName>
        <fullName evidence="3">Transcriptional regulator</fullName>
    </recommendedName>
</protein>
<sequence>MVTRPESDPAEQLDCLVELTWPASRHLWWRARHSGTGAQIAAALDELAVRVGIDPLARTLLLLERAGIGYSLAVWAQACVIEHRADTVDLADLPAALRAHADSIRARVH</sequence>